<evidence type="ECO:0000259" key="1">
    <source>
        <dbReference type="PROSITE" id="PS50112"/>
    </source>
</evidence>
<organism evidence="2 3">
    <name type="scientific">Paenibacillus taihuensis</name>
    <dbReference type="NCBI Taxonomy" id="1156355"/>
    <lineage>
        <taxon>Bacteria</taxon>
        <taxon>Bacillati</taxon>
        <taxon>Bacillota</taxon>
        <taxon>Bacilli</taxon>
        <taxon>Bacillales</taxon>
        <taxon>Paenibacillaceae</taxon>
        <taxon>Paenibacillus</taxon>
    </lineage>
</organism>
<dbReference type="InterPro" id="IPR035965">
    <property type="entry name" value="PAS-like_dom_sf"/>
</dbReference>
<feature type="domain" description="PAS" evidence="1">
    <location>
        <begin position="149"/>
        <end position="208"/>
    </location>
</feature>
<dbReference type="PANTHER" id="PTHR44757:SF2">
    <property type="entry name" value="BIOFILM ARCHITECTURE MAINTENANCE PROTEIN MBAA"/>
    <property type="match status" value="1"/>
</dbReference>
<dbReference type="GO" id="GO:0006355">
    <property type="term" value="P:regulation of DNA-templated transcription"/>
    <property type="evidence" value="ECO:0007669"/>
    <property type="project" value="InterPro"/>
</dbReference>
<gene>
    <name evidence="2" type="ORF">A8990_11858</name>
</gene>
<reference evidence="2 3" key="1">
    <citation type="submission" date="2018-08" db="EMBL/GenBank/DDBJ databases">
        <title>Genomic Encyclopedia of Type Strains, Phase III (KMG-III): the genomes of soil and plant-associated and newly described type strains.</title>
        <authorList>
            <person name="Whitman W."/>
        </authorList>
    </citation>
    <scope>NUCLEOTIDE SEQUENCE [LARGE SCALE GENOMIC DNA]</scope>
    <source>
        <strain evidence="2 3">CGMCC 1.10966</strain>
    </source>
</reference>
<feature type="domain" description="PAS" evidence="1">
    <location>
        <begin position="33"/>
        <end position="102"/>
    </location>
</feature>
<dbReference type="NCBIfam" id="TIGR00229">
    <property type="entry name" value="sensory_box"/>
    <property type="match status" value="2"/>
</dbReference>
<dbReference type="PANTHER" id="PTHR44757">
    <property type="entry name" value="DIGUANYLATE CYCLASE DGCP"/>
    <property type="match status" value="1"/>
</dbReference>
<name>A0A3D9RNP5_9BACL</name>
<accession>A0A3D9RNP5</accession>
<dbReference type="CDD" id="cd00130">
    <property type="entry name" value="PAS"/>
    <property type="match status" value="2"/>
</dbReference>
<proteinExistence type="predicted"/>
<keyword evidence="3" id="KW-1185">Reference proteome</keyword>
<dbReference type="Gene3D" id="3.30.450.20">
    <property type="entry name" value="PAS domain"/>
    <property type="match status" value="2"/>
</dbReference>
<dbReference type="EMBL" id="QTTN01000018">
    <property type="protein sequence ID" value="REE81533.1"/>
    <property type="molecule type" value="Genomic_DNA"/>
</dbReference>
<dbReference type="PROSITE" id="PS50112">
    <property type="entry name" value="PAS"/>
    <property type="match status" value="2"/>
</dbReference>
<dbReference type="InterPro" id="IPR000014">
    <property type="entry name" value="PAS"/>
</dbReference>
<sequence>MNGGNILGAENSNKELNDRMQDDGAYQANSISSNYFYRSLFANHPDIVYHLDFNGNIVEANASFTQVLGYTPEEISNNLSQLYTEDQLQRRMDYFNKARQGEAQNFNLSASNKEGSIVELDIVYIPNLLDGQVVSIFGIAKDITVSNYLQESYKSLFANLSDTAFILDLDGNVLDVNDAALKSGGYTQEDVRQKPFHSFVFPEHKEQVFAPSKTCSKAKP</sequence>
<dbReference type="SMART" id="SM00091">
    <property type="entry name" value="PAS"/>
    <property type="match status" value="2"/>
</dbReference>
<dbReference type="InterPro" id="IPR052155">
    <property type="entry name" value="Biofilm_reg_signaling"/>
</dbReference>
<dbReference type="Proteomes" id="UP000256304">
    <property type="component" value="Unassembled WGS sequence"/>
</dbReference>
<dbReference type="InterPro" id="IPR013767">
    <property type="entry name" value="PAS_fold"/>
</dbReference>
<evidence type="ECO:0000313" key="2">
    <source>
        <dbReference type="EMBL" id="REE81533.1"/>
    </source>
</evidence>
<dbReference type="SUPFAM" id="SSF55785">
    <property type="entry name" value="PYP-like sensor domain (PAS domain)"/>
    <property type="match status" value="2"/>
</dbReference>
<comment type="caution">
    <text evidence="2">The sequence shown here is derived from an EMBL/GenBank/DDBJ whole genome shotgun (WGS) entry which is preliminary data.</text>
</comment>
<evidence type="ECO:0000313" key="3">
    <source>
        <dbReference type="Proteomes" id="UP000256304"/>
    </source>
</evidence>
<dbReference type="Pfam" id="PF13426">
    <property type="entry name" value="PAS_9"/>
    <property type="match status" value="1"/>
</dbReference>
<dbReference type="AlphaFoldDB" id="A0A3D9RNP5"/>
<dbReference type="Pfam" id="PF00989">
    <property type="entry name" value="PAS"/>
    <property type="match status" value="1"/>
</dbReference>
<protein>
    <submittedName>
        <fullName evidence="2">PAS domain S-box-containing protein</fullName>
    </submittedName>
</protein>